<feature type="region of interest" description="Disordered" evidence="1">
    <location>
        <begin position="42"/>
        <end position="66"/>
    </location>
</feature>
<dbReference type="AlphaFoldDB" id="A0AAV7WF36"/>
<sequence length="127" mass="14144">MGARITSTLVLSSLLQVEERHQFPDLAELGVAHLHRGEEKVGPRTLHWTPERDLSPAGGSRSRRSSWAPTVAWFGATYSTFGTDEGCMVLTDRYGRAMVASLEGLVWVRQEDTMGVSMLYYGDKNLE</sequence>
<keyword evidence="3" id="KW-1185">Reference proteome</keyword>
<evidence type="ECO:0000313" key="2">
    <source>
        <dbReference type="EMBL" id="KAJ1211978.1"/>
    </source>
</evidence>
<accession>A0AAV7WF36</accession>
<organism evidence="2 3">
    <name type="scientific">Pleurodeles waltl</name>
    <name type="common">Iberian ribbed newt</name>
    <dbReference type="NCBI Taxonomy" id="8319"/>
    <lineage>
        <taxon>Eukaryota</taxon>
        <taxon>Metazoa</taxon>
        <taxon>Chordata</taxon>
        <taxon>Craniata</taxon>
        <taxon>Vertebrata</taxon>
        <taxon>Euteleostomi</taxon>
        <taxon>Amphibia</taxon>
        <taxon>Batrachia</taxon>
        <taxon>Caudata</taxon>
        <taxon>Salamandroidea</taxon>
        <taxon>Salamandridae</taxon>
        <taxon>Pleurodelinae</taxon>
        <taxon>Pleurodeles</taxon>
    </lineage>
</organism>
<evidence type="ECO:0000313" key="3">
    <source>
        <dbReference type="Proteomes" id="UP001066276"/>
    </source>
</evidence>
<gene>
    <name evidence="2" type="ORF">NDU88_007326</name>
</gene>
<dbReference type="EMBL" id="JANPWB010000002">
    <property type="protein sequence ID" value="KAJ1211978.1"/>
    <property type="molecule type" value="Genomic_DNA"/>
</dbReference>
<comment type="caution">
    <text evidence="2">The sequence shown here is derived from an EMBL/GenBank/DDBJ whole genome shotgun (WGS) entry which is preliminary data.</text>
</comment>
<name>A0AAV7WF36_PLEWA</name>
<dbReference type="Proteomes" id="UP001066276">
    <property type="component" value="Chromosome 1_2"/>
</dbReference>
<proteinExistence type="predicted"/>
<reference evidence="2" key="1">
    <citation type="journal article" date="2022" name="bioRxiv">
        <title>Sequencing and chromosome-scale assembly of the giantPleurodeles waltlgenome.</title>
        <authorList>
            <person name="Brown T."/>
            <person name="Elewa A."/>
            <person name="Iarovenko S."/>
            <person name="Subramanian E."/>
            <person name="Araus A.J."/>
            <person name="Petzold A."/>
            <person name="Susuki M."/>
            <person name="Suzuki K.-i.T."/>
            <person name="Hayashi T."/>
            <person name="Toyoda A."/>
            <person name="Oliveira C."/>
            <person name="Osipova E."/>
            <person name="Leigh N.D."/>
            <person name="Simon A."/>
            <person name="Yun M.H."/>
        </authorList>
    </citation>
    <scope>NUCLEOTIDE SEQUENCE</scope>
    <source>
        <strain evidence="2">20211129_DDA</strain>
        <tissue evidence="2">Liver</tissue>
    </source>
</reference>
<evidence type="ECO:0000256" key="1">
    <source>
        <dbReference type="SAM" id="MobiDB-lite"/>
    </source>
</evidence>
<protein>
    <submittedName>
        <fullName evidence="2">Uncharacterized protein</fullName>
    </submittedName>
</protein>